<feature type="non-terminal residue" evidence="2">
    <location>
        <position position="195"/>
    </location>
</feature>
<gene>
    <name evidence="2" type="ORF">Lpp41_07604</name>
</gene>
<evidence type="ECO:0000313" key="2">
    <source>
        <dbReference type="EMBL" id="EPC73223.1"/>
    </source>
</evidence>
<name>A0A829H6Z3_LACPA</name>
<protein>
    <submittedName>
        <fullName evidence="2">Phage terminase large subunit</fullName>
    </submittedName>
</protein>
<dbReference type="Proteomes" id="UP000014244">
    <property type="component" value="Unassembled WGS sequence"/>
</dbReference>
<dbReference type="EMBL" id="ANKE01000348">
    <property type="protein sequence ID" value="EPC73223.1"/>
    <property type="molecule type" value="Genomic_DNA"/>
</dbReference>
<accession>A0A829H6Z3</accession>
<organism evidence="2 3">
    <name type="scientific">Lacticaseibacillus paracasei subsp. paracasei Lpp41</name>
    <dbReference type="NCBI Taxonomy" id="1256208"/>
    <lineage>
        <taxon>Bacteria</taxon>
        <taxon>Bacillati</taxon>
        <taxon>Bacillota</taxon>
        <taxon>Bacilli</taxon>
        <taxon>Lactobacillales</taxon>
        <taxon>Lactobacillaceae</taxon>
        <taxon>Lacticaseibacillus</taxon>
    </lineage>
</organism>
<sequence length="195" mass="22544">MVDYDLTLPDWTVERAYKQQRDNGAYDKIADKYHDPMTAYAFQVLEGTTMAGKDIKLACWRHLQDLTRISSDDFPYTYDLGKCHEVLNFASICPDVDTGKPLPLMLWQKALLCSSQGWRNEKGERRFHRVQFSVARTNGKTYITNILLAYDYLIASDGMYNQDMGYIAPVVAQSKKGWRYIQLTFDRLGELTDVK</sequence>
<feature type="domain" description="Terminase large subunit-like ATPase" evidence="1">
    <location>
        <begin position="107"/>
        <end position="158"/>
    </location>
</feature>
<dbReference type="Gene3D" id="3.40.50.300">
    <property type="entry name" value="P-loop containing nucleotide triphosphate hydrolases"/>
    <property type="match status" value="1"/>
</dbReference>
<reference evidence="2 3" key="1">
    <citation type="journal article" date="2013" name="PLoS ONE">
        <title>Lactobacillus paracasei comparative genomics: towards species pan-genome definition and exploitation of diversity.</title>
        <authorList>
            <person name="Smokvina T."/>
            <person name="Wels M."/>
            <person name="Polka J."/>
            <person name="Chervaux C."/>
            <person name="Brisse S."/>
            <person name="Boekhorst J."/>
            <person name="van Hylckama Vlieg J.E."/>
            <person name="Siezen R.J."/>
        </authorList>
    </citation>
    <scope>NUCLEOTIDE SEQUENCE [LARGE SCALE GENOMIC DNA]</scope>
    <source>
        <strain evidence="2 3">Lpp41</strain>
    </source>
</reference>
<comment type="caution">
    <text evidence="2">The sequence shown here is derived from an EMBL/GenBank/DDBJ whole genome shotgun (WGS) entry which is preliminary data.</text>
</comment>
<dbReference type="PANTHER" id="PTHR41287:SF1">
    <property type="entry name" value="PROTEIN YMFN"/>
    <property type="match status" value="1"/>
</dbReference>
<dbReference type="AlphaFoldDB" id="A0A829H6Z3"/>
<proteinExistence type="predicted"/>
<evidence type="ECO:0000259" key="1">
    <source>
        <dbReference type="Pfam" id="PF03354"/>
    </source>
</evidence>
<dbReference type="InterPro" id="IPR027417">
    <property type="entry name" value="P-loop_NTPase"/>
</dbReference>
<dbReference type="InterPro" id="IPR005021">
    <property type="entry name" value="Terminase_largesu-like"/>
</dbReference>
<evidence type="ECO:0000313" key="3">
    <source>
        <dbReference type="Proteomes" id="UP000014244"/>
    </source>
</evidence>
<dbReference type="InterPro" id="IPR046461">
    <property type="entry name" value="TerL_ATPase"/>
</dbReference>
<dbReference type="PANTHER" id="PTHR41287">
    <property type="match status" value="1"/>
</dbReference>
<dbReference type="Pfam" id="PF03354">
    <property type="entry name" value="TerL_ATPase"/>
    <property type="match status" value="1"/>
</dbReference>